<evidence type="ECO:0000313" key="1">
    <source>
        <dbReference type="EMBL" id="MCA9308163.1"/>
    </source>
</evidence>
<sequence>MDKPKFLYHGSSNPNIQIFKPFAKTYRNPKEGAVIFAAPTKAAATKFIVSCDDSWSALGRFGSTYYALYSDEVRFKNNDIGGALYTLPSNTFYIDPDYTGSYSEWVSKDAVVPVEVEHFSSGLTAMFSYGVHVYFTSPSVLDQLRSAQDHGYALLKTLTPANALHDSTFIATL</sequence>
<reference evidence="1" key="2">
    <citation type="journal article" date="2021" name="Microbiome">
        <title>Successional dynamics and alternative stable states in a saline activated sludge microbial community over 9 years.</title>
        <authorList>
            <person name="Wang Y."/>
            <person name="Ye J."/>
            <person name="Ju F."/>
            <person name="Liu L."/>
            <person name="Boyd J.A."/>
            <person name="Deng Y."/>
            <person name="Parks D.H."/>
            <person name="Jiang X."/>
            <person name="Yin X."/>
            <person name="Woodcroft B.J."/>
            <person name="Tyson G.W."/>
            <person name="Hugenholtz P."/>
            <person name="Polz M.F."/>
            <person name="Zhang T."/>
        </authorList>
    </citation>
    <scope>NUCLEOTIDE SEQUENCE</scope>
    <source>
        <strain evidence="1">HKST-UBA79</strain>
    </source>
</reference>
<evidence type="ECO:0000313" key="2">
    <source>
        <dbReference type="Proteomes" id="UP000740557"/>
    </source>
</evidence>
<comment type="caution">
    <text evidence="1">The sequence shown here is derived from an EMBL/GenBank/DDBJ whole genome shotgun (WGS) entry which is preliminary data.</text>
</comment>
<reference evidence="1" key="1">
    <citation type="submission" date="2020-04" db="EMBL/GenBank/DDBJ databases">
        <authorList>
            <person name="Zhang T."/>
        </authorList>
    </citation>
    <scope>NUCLEOTIDE SEQUENCE</scope>
    <source>
        <strain evidence="1">HKST-UBA79</strain>
    </source>
</reference>
<dbReference type="EMBL" id="JAGQNX010000042">
    <property type="protein sequence ID" value="MCA9308163.1"/>
    <property type="molecule type" value="Genomic_DNA"/>
</dbReference>
<proteinExistence type="predicted"/>
<gene>
    <name evidence="1" type="ORF">KC980_01495</name>
</gene>
<dbReference type="AlphaFoldDB" id="A0A955J1S2"/>
<accession>A0A955J1S2</accession>
<dbReference type="Proteomes" id="UP000740557">
    <property type="component" value="Unassembled WGS sequence"/>
</dbReference>
<protein>
    <submittedName>
        <fullName evidence="1">Uncharacterized protein</fullName>
    </submittedName>
</protein>
<organism evidence="1 2">
    <name type="scientific">candidate division WWE3 bacterium</name>
    <dbReference type="NCBI Taxonomy" id="2053526"/>
    <lineage>
        <taxon>Bacteria</taxon>
        <taxon>Katanobacteria</taxon>
    </lineage>
</organism>
<name>A0A955J1S2_UNCKA</name>